<evidence type="ECO:0000256" key="3">
    <source>
        <dbReference type="ARBA" id="ARBA00023136"/>
    </source>
</evidence>
<feature type="transmembrane region" description="Helical" evidence="4">
    <location>
        <begin position="247"/>
        <end position="265"/>
    </location>
</feature>
<keyword evidence="8" id="KW-1185">Reference proteome</keyword>
<dbReference type="InterPro" id="IPR036259">
    <property type="entry name" value="MFS_trans_sf"/>
</dbReference>
<dbReference type="STRING" id="351671.XDD1_3858"/>
<reference evidence="5 7" key="1">
    <citation type="submission" date="2013-07" db="EMBL/GenBank/DDBJ databases">
        <authorList>
            <person name="Genoscope - CEA"/>
        </authorList>
    </citation>
    <scope>NUCLEOTIDE SEQUENCE [LARGE SCALE GENOMIC DNA]</scope>
    <source>
        <strain evidence="5">FRM16</strain>
        <strain evidence="7">FRM16 / DSM 17909</strain>
    </source>
</reference>
<dbReference type="HOGENOM" id="CLU_056347_0_0_6"/>
<feature type="transmembrane region" description="Helical" evidence="4">
    <location>
        <begin position="350"/>
        <end position="367"/>
    </location>
</feature>
<feature type="transmembrane region" description="Helical" evidence="4">
    <location>
        <begin position="213"/>
        <end position="235"/>
    </location>
</feature>
<feature type="transmembrane region" description="Helical" evidence="4">
    <location>
        <begin position="137"/>
        <end position="157"/>
    </location>
</feature>
<dbReference type="SUPFAM" id="SSF103473">
    <property type="entry name" value="MFS general substrate transporter"/>
    <property type="match status" value="1"/>
</dbReference>
<evidence type="ECO:0000313" key="5">
    <source>
        <dbReference type="EMBL" id="CDG19543.1"/>
    </source>
</evidence>
<evidence type="ECO:0000256" key="4">
    <source>
        <dbReference type="SAM" id="Phobius"/>
    </source>
</evidence>
<feature type="transmembrane region" description="Helical" evidence="4">
    <location>
        <begin position="163"/>
        <end position="182"/>
    </location>
</feature>
<feature type="transmembrane region" description="Helical" evidence="4">
    <location>
        <begin position="373"/>
        <end position="393"/>
    </location>
</feature>
<dbReference type="KEGG" id="xdo:XDD1_3858"/>
<keyword evidence="1 4" id="KW-0812">Transmembrane</keyword>
<sequence>MLLNGSRGVIFYGLATNAARMLVGATSIVYLMSSGMTVADIGWLKSIQAAVILFADIPFGYIADKFGRGNTVKISTLFSVIWLSMTAIGGHKFVFMLAEVFNALSIALFSGAFNALLIETYKKETGNVNFEKIIGSFYKWQFILMAIFSFVGAIIFPPDSKKIWWFAAMAITAIMFLFNHVIPMNKEKQTLYKKENYNKNIIGTIKNVFSTRIALPMVIICTTISLCFQIAIQFWQPMIAGENLSKIYGGFYGIAFVLILLSQSLASHIAQQIKAKILTLVLISIIMMMTFVITFIFYDELSKYFLLVFICVSFFLIKLINIHSLSIFLQCQSDSQWATSESLVSSMTRACLLFILPIIGGICHRFGIEFIFLLLSIISGLYVIISGLACLSLNKKNTLYKEDI</sequence>
<dbReference type="Gene3D" id="1.20.1250.20">
    <property type="entry name" value="MFS general substrate transporter like domains"/>
    <property type="match status" value="1"/>
</dbReference>
<feature type="transmembrane region" description="Helical" evidence="4">
    <location>
        <begin position="74"/>
        <end position="94"/>
    </location>
</feature>
<dbReference type="PANTHER" id="PTHR23530">
    <property type="entry name" value="TRANSPORT PROTEIN-RELATED"/>
    <property type="match status" value="1"/>
</dbReference>
<dbReference type="InterPro" id="IPR053160">
    <property type="entry name" value="MFS_DHA3_Transporter"/>
</dbReference>
<reference evidence="6 8" key="2">
    <citation type="submission" date="2019-07" db="EMBL/GenBank/DDBJ databases">
        <title>Genomic Encyclopedia of Type Strains, Phase I: the one thousand microbial genomes (KMG-I) project.</title>
        <authorList>
            <person name="Kyrpides N."/>
        </authorList>
    </citation>
    <scope>NUCLEOTIDE SEQUENCE [LARGE SCALE GENOMIC DNA]</scope>
    <source>
        <strain evidence="6 8">DSM 17909</strain>
    </source>
</reference>
<dbReference type="GO" id="GO:0022857">
    <property type="term" value="F:transmembrane transporter activity"/>
    <property type="evidence" value="ECO:0007669"/>
    <property type="project" value="InterPro"/>
</dbReference>
<feature type="transmembrane region" description="Helical" evidence="4">
    <location>
        <begin position="100"/>
        <end position="117"/>
    </location>
</feature>
<evidence type="ECO:0000313" key="7">
    <source>
        <dbReference type="Proteomes" id="UP000032721"/>
    </source>
</evidence>
<dbReference type="Proteomes" id="UP000032721">
    <property type="component" value="Chromosome"/>
</dbReference>
<dbReference type="PANTHER" id="PTHR23530:SF1">
    <property type="entry name" value="PERMEASE, MAJOR FACILITATOR SUPERFAMILY-RELATED"/>
    <property type="match status" value="1"/>
</dbReference>
<dbReference type="AlphaFoldDB" id="A0A068QX41"/>
<dbReference type="Pfam" id="PF07690">
    <property type="entry name" value="MFS_1"/>
    <property type="match status" value="1"/>
</dbReference>
<dbReference type="EMBL" id="VNHN01000043">
    <property type="protein sequence ID" value="TYP02630.1"/>
    <property type="molecule type" value="Genomic_DNA"/>
</dbReference>
<evidence type="ECO:0000256" key="2">
    <source>
        <dbReference type="ARBA" id="ARBA00022989"/>
    </source>
</evidence>
<accession>A0A068QX41</accession>
<name>A0A068QX41_9GAMM</name>
<feature type="transmembrane region" description="Helical" evidence="4">
    <location>
        <begin position="9"/>
        <end position="31"/>
    </location>
</feature>
<evidence type="ECO:0000313" key="8">
    <source>
        <dbReference type="Proteomes" id="UP000324170"/>
    </source>
</evidence>
<dbReference type="EMBL" id="FO704550">
    <property type="protein sequence ID" value="CDG19543.1"/>
    <property type="molecule type" value="Genomic_DNA"/>
</dbReference>
<dbReference type="InterPro" id="IPR011701">
    <property type="entry name" value="MFS"/>
</dbReference>
<gene>
    <name evidence="6" type="ORF">LY16_02476</name>
    <name evidence="5" type="ORF">XDD1_3858</name>
</gene>
<feature type="transmembrane region" description="Helical" evidence="4">
    <location>
        <begin position="277"/>
        <end position="298"/>
    </location>
</feature>
<organism evidence="5 7">
    <name type="scientific">Xenorhabdus doucetiae</name>
    <dbReference type="NCBI Taxonomy" id="351671"/>
    <lineage>
        <taxon>Bacteria</taxon>
        <taxon>Pseudomonadati</taxon>
        <taxon>Pseudomonadota</taxon>
        <taxon>Gammaproteobacteria</taxon>
        <taxon>Enterobacterales</taxon>
        <taxon>Morganellaceae</taxon>
        <taxon>Xenorhabdus</taxon>
    </lineage>
</organism>
<keyword evidence="3 4" id="KW-0472">Membrane</keyword>
<dbReference type="Proteomes" id="UP000324170">
    <property type="component" value="Unassembled WGS sequence"/>
</dbReference>
<evidence type="ECO:0000256" key="1">
    <source>
        <dbReference type="ARBA" id="ARBA00022692"/>
    </source>
</evidence>
<feature type="transmembrane region" description="Helical" evidence="4">
    <location>
        <begin position="43"/>
        <end position="62"/>
    </location>
</feature>
<feature type="transmembrane region" description="Helical" evidence="4">
    <location>
        <begin position="304"/>
        <end position="329"/>
    </location>
</feature>
<keyword evidence="2 4" id="KW-1133">Transmembrane helix</keyword>
<dbReference type="CDD" id="cd06174">
    <property type="entry name" value="MFS"/>
    <property type="match status" value="1"/>
</dbReference>
<proteinExistence type="predicted"/>
<evidence type="ECO:0000313" key="6">
    <source>
        <dbReference type="EMBL" id="TYP02630.1"/>
    </source>
</evidence>
<protein>
    <submittedName>
        <fullName evidence="6">MFS transporter</fullName>
    </submittedName>
</protein>